<protein>
    <submittedName>
        <fullName evidence="1">Uncharacterized protein</fullName>
    </submittedName>
</protein>
<reference evidence="1" key="1">
    <citation type="submission" date="2020-05" db="EMBL/GenBank/DDBJ databases">
        <authorList>
            <person name="Rincon C."/>
            <person name="Sanders R I."/>
            <person name="Robbins C."/>
            <person name="Chaturvedi A."/>
        </authorList>
    </citation>
    <scope>NUCLEOTIDE SEQUENCE</scope>
    <source>
        <strain evidence="1">CHB12</strain>
    </source>
</reference>
<dbReference type="OrthoDB" id="10271480at2759"/>
<dbReference type="Proteomes" id="UP000684084">
    <property type="component" value="Unassembled WGS sequence"/>
</dbReference>
<dbReference type="EMBL" id="CAGKOT010000058">
    <property type="protein sequence ID" value="CAB5387464.1"/>
    <property type="molecule type" value="Genomic_DNA"/>
</dbReference>
<comment type="caution">
    <text evidence="1">The sequence shown here is derived from an EMBL/GenBank/DDBJ whole genome shotgun (WGS) entry which is preliminary data.</text>
</comment>
<dbReference type="AlphaFoldDB" id="A0A916EHB9"/>
<evidence type="ECO:0000313" key="1">
    <source>
        <dbReference type="EMBL" id="CAB5387464.1"/>
    </source>
</evidence>
<accession>A0A916EHB9</accession>
<evidence type="ECO:0000313" key="2">
    <source>
        <dbReference type="Proteomes" id="UP000684084"/>
    </source>
</evidence>
<name>A0A916EHB9_9GLOM</name>
<gene>
    <name evidence="1" type="ORF">CHRIB12_LOCUS20163</name>
</gene>
<organism evidence="1 2">
    <name type="scientific">Rhizophagus irregularis</name>
    <dbReference type="NCBI Taxonomy" id="588596"/>
    <lineage>
        <taxon>Eukaryota</taxon>
        <taxon>Fungi</taxon>
        <taxon>Fungi incertae sedis</taxon>
        <taxon>Mucoromycota</taxon>
        <taxon>Glomeromycotina</taxon>
        <taxon>Glomeromycetes</taxon>
        <taxon>Glomerales</taxon>
        <taxon>Glomeraceae</taxon>
        <taxon>Rhizophagus</taxon>
    </lineage>
</organism>
<sequence>MISSKENIKLTVDYAQQPLILETPFGIYSILLEKRYKLLGDFSFGNNSSFDAAKRYQVINCGLCATTFDFGVVPTLQTAKNFFCYIAKRITSDVCRIEVLE</sequence>
<proteinExistence type="predicted"/>